<reference evidence="17 18" key="1">
    <citation type="submission" date="2021-02" db="EMBL/GenBank/DDBJ databases">
        <title>Leptospira ainlahdjerensis sp. nov., Leptospira ainazelensis sp. nov., Leptospira abararensis sp. nov. and Leptospira chreensis sp. nov., four new species isolated from water sources in Algeria.</title>
        <authorList>
            <person name="Amara Korba A."/>
            <person name="Kainiu M."/>
            <person name="Vincent A.T."/>
            <person name="Mariet J.-F."/>
            <person name="Veyrier F.J."/>
            <person name="Goarant C."/>
            <person name="Picardeau M."/>
        </authorList>
    </citation>
    <scope>NUCLEOTIDE SEQUENCE [LARGE SCALE GENOMIC DNA]</scope>
    <source>
        <strain evidence="17 18">201903070</strain>
    </source>
</reference>
<evidence type="ECO:0000256" key="8">
    <source>
        <dbReference type="ARBA" id="ARBA00022741"/>
    </source>
</evidence>
<organism evidence="17 18">
    <name type="scientific">Leptospira ainlahdjerensis</name>
    <dbReference type="NCBI Taxonomy" id="2810033"/>
    <lineage>
        <taxon>Bacteria</taxon>
        <taxon>Pseudomonadati</taxon>
        <taxon>Spirochaetota</taxon>
        <taxon>Spirochaetia</taxon>
        <taxon>Leptospirales</taxon>
        <taxon>Leptospiraceae</taxon>
        <taxon>Leptospira</taxon>
    </lineage>
</organism>
<evidence type="ECO:0000256" key="12">
    <source>
        <dbReference type="ARBA" id="ARBA00031393"/>
    </source>
</evidence>
<comment type="similarity">
    <text evidence="4 14 15">Belongs to the APS kinase family.</text>
</comment>
<dbReference type="PANTHER" id="PTHR11055">
    <property type="entry name" value="BIFUNCTIONAL 3'-PHOSPHOADENOSINE 5'-PHOSPHOSULFATE SYNTHASE"/>
    <property type="match status" value="1"/>
</dbReference>
<evidence type="ECO:0000256" key="9">
    <source>
        <dbReference type="ARBA" id="ARBA00022777"/>
    </source>
</evidence>
<feature type="binding site" evidence="14">
    <location>
        <begin position="33"/>
        <end position="40"/>
    </location>
    <ligand>
        <name>ATP</name>
        <dbReference type="ChEBI" id="CHEBI:30616"/>
    </ligand>
</feature>
<evidence type="ECO:0000313" key="18">
    <source>
        <dbReference type="Proteomes" id="UP000724686"/>
    </source>
</evidence>
<evidence type="ECO:0000256" key="13">
    <source>
        <dbReference type="ARBA" id="ARBA00031464"/>
    </source>
</evidence>
<dbReference type="NCBIfam" id="NF003013">
    <property type="entry name" value="PRK03846.1"/>
    <property type="match status" value="1"/>
</dbReference>
<dbReference type="InterPro" id="IPR027417">
    <property type="entry name" value="P-loop_NTPase"/>
</dbReference>
<feature type="active site" description="Phosphoserine intermediate" evidence="14">
    <location>
        <position position="107"/>
    </location>
</feature>
<feature type="domain" description="APS kinase" evidence="16">
    <location>
        <begin position="25"/>
        <end position="175"/>
    </location>
</feature>
<dbReference type="InterPro" id="IPR002891">
    <property type="entry name" value="APS"/>
</dbReference>
<evidence type="ECO:0000256" key="1">
    <source>
        <dbReference type="ARBA" id="ARBA00001823"/>
    </source>
</evidence>
<evidence type="ECO:0000256" key="4">
    <source>
        <dbReference type="ARBA" id="ARBA00007008"/>
    </source>
</evidence>
<evidence type="ECO:0000259" key="16">
    <source>
        <dbReference type="Pfam" id="PF01583"/>
    </source>
</evidence>
<evidence type="ECO:0000256" key="6">
    <source>
        <dbReference type="ARBA" id="ARBA00018163"/>
    </source>
</evidence>
<dbReference type="HAMAP" id="MF_00065">
    <property type="entry name" value="Adenylyl_sulf_kinase"/>
    <property type="match status" value="1"/>
</dbReference>
<keyword evidence="9 14" id="KW-0418">Kinase</keyword>
<evidence type="ECO:0000256" key="3">
    <source>
        <dbReference type="ARBA" id="ARBA00004806"/>
    </source>
</evidence>
<sequence>MMDKNITWLDHKVTKEDRSKIKMQKPCLLWVTGLSGSGKSTIANALEAFLNQKKYHTFLLDGDNLRYGLNKDLGFTQEDRTENIRRTGEVAKLFTEAGVIVIVSLISPYRKDRQTVRDLFDKGEFIEIYLSTPLEICEKRDPKGLYKKARGGEIPNFTGISSPYEAPLQPEIELDTSRQNVEETVKILCSYLYEKGIIQS</sequence>
<keyword evidence="7 14" id="KW-0808">Transferase</keyword>
<dbReference type="GO" id="GO:0004020">
    <property type="term" value="F:adenylylsulfate kinase activity"/>
    <property type="evidence" value="ECO:0007669"/>
    <property type="project" value="UniProtKB-EC"/>
</dbReference>
<name>A0ABS2UAD2_9LEPT</name>
<dbReference type="Pfam" id="PF01583">
    <property type="entry name" value="APS_kinase"/>
    <property type="match status" value="1"/>
</dbReference>
<evidence type="ECO:0000256" key="2">
    <source>
        <dbReference type="ARBA" id="ARBA00002632"/>
    </source>
</evidence>
<dbReference type="EMBL" id="JAFFPU010000033">
    <property type="protein sequence ID" value="MBM9577331.1"/>
    <property type="molecule type" value="Genomic_DNA"/>
</dbReference>
<keyword evidence="10 14" id="KW-0067">ATP-binding</keyword>
<evidence type="ECO:0000256" key="14">
    <source>
        <dbReference type="HAMAP-Rule" id="MF_00065"/>
    </source>
</evidence>
<dbReference type="SUPFAM" id="SSF52540">
    <property type="entry name" value="P-loop containing nucleoside triphosphate hydrolases"/>
    <property type="match status" value="1"/>
</dbReference>
<dbReference type="Proteomes" id="UP000724686">
    <property type="component" value="Unassembled WGS sequence"/>
</dbReference>
<protein>
    <recommendedName>
        <fullName evidence="6 14">Adenylyl-sulfate kinase</fullName>
        <ecNumber evidence="5 14">2.7.1.25</ecNumber>
    </recommendedName>
    <alternativeName>
        <fullName evidence="12 14">APS kinase</fullName>
    </alternativeName>
    <alternativeName>
        <fullName evidence="13 14">ATP adenosine-5'-phosphosulfate 3'-phosphotransferase</fullName>
    </alternativeName>
    <alternativeName>
        <fullName evidence="11 14">Adenosine-5'-phosphosulfate kinase</fullName>
    </alternativeName>
</protein>
<dbReference type="NCBIfam" id="TIGR00455">
    <property type="entry name" value="apsK"/>
    <property type="match status" value="1"/>
</dbReference>
<evidence type="ECO:0000256" key="7">
    <source>
        <dbReference type="ARBA" id="ARBA00022679"/>
    </source>
</evidence>
<dbReference type="InterPro" id="IPR059117">
    <property type="entry name" value="APS_kinase_dom"/>
</dbReference>
<evidence type="ECO:0000256" key="11">
    <source>
        <dbReference type="ARBA" id="ARBA00029724"/>
    </source>
</evidence>
<evidence type="ECO:0000256" key="15">
    <source>
        <dbReference type="RuleBase" id="RU004347"/>
    </source>
</evidence>
<evidence type="ECO:0000256" key="5">
    <source>
        <dbReference type="ARBA" id="ARBA00012121"/>
    </source>
</evidence>
<keyword evidence="14" id="KW-0597">Phosphoprotein</keyword>
<evidence type="ECO:0000313" key="17">
    <source>
        <dbReference type="EMBL" id="MBM9577331.1"/>
    </source>
</evidence>
<keyword evidence="18" id="KW-1185">Reference proteome</keyword>
<proteinExistence type="inferred from homology"/>
<gene>
    <name evidence="14 17" type="primary">cysC</name>
    <name evidence="17" type="ORF">JWG45_09220</name>
</gene>
<comment type="caution">
    <text evidence="17">The sequence shown here is derived from an EMBL/GenBank/DDBJ whole genome shotgun (WGS) entry which is preliminary data.</text>
</comment>
<dbReference type="Gene3D" id="3.40.50.300">
    <property type="entry name" value="P-loop containing nucleotide triphosphate hydrolases"/>
    <property type="match status" value="1"/>
</dbReference>
<comment type="catalytic activity">
    <reaction evidence="1 14 15">
        <text>adenosine 5'-phosphosulfate + ATP = 3'-phosphoadenylyl sulfate + ADP + H(+)</text>
        <dbReference type="Rhea" id="RHEA:24152"/>
        <dbReference type="ChEBI" id="CHEBI:15378"/>
        <dbReference type="ChEBI" id="CHEBI:30616"/>
        <dbReference type="ChEBI" id="CHEBI:58243"/>
        <dbReference type="ChEBI" id="CHEBI:58339"/>
        <dbReference type="ChEBI" id="CHEBI:456216"/>
        <dbReference type="EC" id="2.7.1.25"/>
    </reaction>
</comment>
<accession>A0ABS2UAD2</accession>
<evidence type="ECO:0000256" key="10">
    <source>
        <dbReference type="ARBA" id="ARBA00022840"/>
    </source>
</evidence>
<dbReference type="CDD" id="cd02027">
    <property type="entry name" value="APSK"/>
    <property type="match status" value="1"/>
</dbReference>
<dbReference type="EC" id="2.7.1.25" evidence="5 14"/>
<comment type="pathway">
    <text evidence="3 14 15">Sulfur metabolism; hydrogen sulfide biosynthesis; sulfite from sulfate: step 2/3.</text>
</comment>
<dbReference type="PANTHER" id="PTHR11055:SF63">
    <property type="entry name" value="ADENYLYL-SULFATE KINASE 1, CHLOROPLASTIC"/>
    <property type="match status" value="1"/>
</dbReference>
<comment type="function">
    <text evidence="2 14 15">Catalyzes the synthesis of activated sulfate.</text>
</comment>
<keyword evidence="8 14" id="KW-0547">Nucleotide-binding</keyword>